<feature type="compositionally biased region" description="Low complexity" evidence="1">
    <location>
        <begin position="53"/>
        <end position="70"/>
    </location>
</feature>
<gene>
    <name evidence="3" type="ORF">BMF94_0830</name>
</gene>
<evidence type="ECO:0000256" key="1">
    <source>
        <dbReference type="SAM" id="MobiDB-lite"/>
    </source>
</evidence>
<dbReference type="PROSITE" id="PS50006">
    <property type="entry name" value="FHA_DOMAIN"/>
    <property type="match status" value="1"/>
</dbReference>
<dbReference type="EMBL" id="PJQD01000008">
    <property type="protein sequence ID" value="POY76107.1"/>
    <property type="molecule type" value="Genomic_DNA"/>
</dbReference>
<evidence type="ECO:0000313" key="3">
    <source>
        <dbReference type="EMBL" id="POY76107.1"/>
    </source>
</evidence>
<protein>
    <recommendedName>
        <fullName evidence="2">FHA domain-containing protein</fullName>
    </recommendedName>
</protein>
<dbReference type="InterPro" id="IPR000253">
    <property type="entry name" value="FHA_dom"/>
</dbReference>
<evidence type="ECO:0000259" key="2">
    <source>
        <dbReference type="PROSITE" id="PS50006"/>
    </source>
</evidence>
<reference evidence="3 4" key="1">
    <citation type="journal article" date="2018" name="Front. Microbiol.">
        <title>Prospects for Fungal Bioremediation of Acidic Radioactive Waste Sites: Characterization and Genome Sequence of Rhodotorula taiwanensis MD1149.</title>
        <authorList>
            <person name="Tkavc R."/>
            <person name="Matrosova V.Y."/>
            <person name="Grichenko O.E."/>
            <person name="Gostincar C."/>
            <person name="Volpe R.P."/>
            <person name="Klimenkova P."/>
            <person name="Gaidamakova E.K."/>
            <person name="Zhou C.E."/>
            <person name="Stewart B.J."/>
            <person name="Lyman M.G."/>
            <person name="Malfatti S.A."/>
            <person name="Rubinfeld B."/>
            <person name="Courtot M."/>
            <person name="Singh J."/>
            <person name="Dalgard C.L."/>
            <person name="Hamilton T."/>
            <person name="Frey K.G."/>
            <person name="Gunde-Cimerman N."/>
            <person name="Dugan L."/>
            <person name="Daly M.J."/>
        </authorList>
    </citation>
    <scope>NUCLEOTIDE SEQUENCE [LARGE SCALE GENOMIC DNA]</scope>
    <source>
        <strain evidence="3 4">MD1149</strain>
    </source>
</reference>
<name>A0A2S5BH65_9BASI</name>
<dbReference type="OrthoDB" id="5348546at2759"/>
<feature type="domain" description="FHA" evidence="2">
    <location>
        <begin position="177"/>
        <end position="236"/>
    </location>
</feature>
<feature type="region of interest" description="Disordered" evidence="1">
    <location>
        <begin position="287"/>
        <end position="334"/>
    </location>
</feature>
<comment type="caution">
    <text evidence="3">The sequence shown here is derived from an EMBL/GenBank/DDBJ whole genome shotgun (WGS) entry which is preliminary data.</text>
</comment>
<evidence type="ECO:0000313" key="4">
    <source>
        <dbReference type="Proteomes" id="UP000237144"/>
    </source>
</evidence>
<organism evidence="3 4">
    <name type="scientific">Rhodotorula taiwanensis</name>
    <dbReference type="NCBI Taxonomy" id="741276"/>
    <lineage>
        <taxon>Eukaryota</taxon>
        <taxon>Fungi</taxon>
        <taxon>Dikarya</taxon>
        <taxon>Basidiomycota</taxon>
        <taxon>Pucciniomycotina</taxon>
        <taxon>Microbotryomycetes</taxon>
        <taxon>Sporidiobolales</taxon>
        <taxon>Sporidiobolaceae</taxon>
        <taxon>Rhodotorula</taxon>
    </lineage>
</organism>
<keyword evidence="4" id="KW-1185">Reference proteome</keyword>
<accession>A0A2S5BH65</accession>
<dbReference type="AlphaFoldDB" id="A0A2S5BH65"/>
<dbReference type="Proteomes" id="UP000237144">
    <property type="component" value="Unassembled WGS sequence"/>
</dbReference>
<feature type="region of interest" description="Disordered" evidence="1">
    <location>
        <begin position="16"/>
        <end position="70"/>
    </location>
</feature>
<proteinExistence type="predicted"/>
<sequence>MLDNISNRLNARQGAVTLGAPNKPQQTAVAVHSPRSVPQAPARWASTYMQADSTASSSSSPGRPATSSSPFFARTRLDAFDVPTSPGQASVADKLATSPILPSIASLPPSSPSFALSAAATALDELANASARVSPLAEAAAESYKRDPGLDTPRVLHLEHGTVLYFGRKARKALPHTRQGRGDETHVPVRLPKSAVNASRVHCSVRISGRGTTENSFLVEVRITGQNGMKVDGKVRPDGSVVRVEKSAGAKMRLSFWGWSAKVIVAESEMGLDSGSDGEDVTPATLVEDQERHAEQTSSPRPYKSRRRAASPALSFRSDDHGLSPEPELSSDQMIASSRASSMAPIGPTAAAVRAAALASSLGLDLPGLIASAIVFHSRSTVAATEVVHGLLGETRSMWTILTTDEEELEQLKESAKGEARAIEAWRDLVEYVLAREDMFGMIDNSGLKDASGRPLPPYYFYIPDQDPSADRVAALEPFVKRVRGARTKKQARYFWAKPSLKRNR</sequence>